<feature type="region of interest" description="Disordered" evidence="1">
    <location>
        <begin position="72"/>
        <end position="91"/>
    </location>
</feature>
<dbReference type="OrthoDB" id="2438613at2759"/>
<sequence>MVTSYLRNDQVVRKNKCRDAFSTAIKVFTTMSQTPASASVEVSPDVVVSDDVLRSKMDNIRDQWLKNQNEEYEKRRAKRRESTDSRTRRYQVLDRTDLYHRPRYSHKERSEPFVNHDAPEIMHQYAFKAWPQVPEPPDETLAEPEIKKKATNKKPLPPDANKAKILQRMAWEHPTVNLDVGTVRANVQRTQGEGDSANIVIELIHGAV</sequence>
<comment type="caution">
    <text evidence="2">The sequence shown here is derived from an EMBL/GenBank/DDBJ whole genome shotgun (WGS) entry which is preliminary data.</text>
</comment>
<organism evidence="2 3">
    <name type="scientific">Lunasporangiospora selenospora</name>
    <dbReference type="NCBI Taxonomy" id="979761"/>
    <lineage>
        <taxon>Eukaryota</taxon>
        <taxon>Fungi</taxon>
        <taxon>Fungi incertae sedis</taxon>
        <taxon>Mucoromycota</taxon>
        <taxon>Mortierellomycotina</taxon>
        <taxon>Mortierellomycetes</taxon>
        <taxon>Mortierellales</taxon>
        <taxon>Mortierellaceae</taxon>
        <taxon>Lunasporangiospora</taxon>
    </lineage>
</organism>
<dbReference type="Proteomes" id="UP000780801">
    <property type="component" value="Unassembled WGS sequence"/>
</dbReference>
<accession>A0A9P6KJ54</accession>
<gene>
    <name evidence="2" type="ORF">BGW38_000021</name>
</gene>
<evidence type="ECO:0000313" key="2">
    <source>
        <dbReference type="EMBL" id="KAF9586647.1"/>
    </source>
</evidence>
<dbReference type="AlphaFoldDB" id="A0A9P6KJ54"/>
<keyword evidence="3" id="KW-1185">Reference proteome</keyword>
<proteinExistence type="predicted"/>
<dbReference type="EMBL" id="JAABOA010000010">
    <property type="protein sequence ID" value="KAF9586647.1"/>
    <property type="molecule type" value="Genomic_DNA"/>
</dbReference>
<name>A0A9P6KJ54_9FUNG</name>
<reference evidence="2" key="1">
    <citation type="journal article" date="2020" name="Fungal Divers.">
        <title>Resolving the Mortierellaceae phylogeny through synthesis of multi-gene phylogenetics and phylogenomics.</title>
        <authorList>
            <person name="Vandepol N."/>
            <person name="Liber J."/>
            <person name="Desiro A."/>
            <person name="Na H."/>
            <person name="Kennedy M."/>
            <person name="Barry K."/>
            <person name="Grigoriev I.V."/>
            <person name="Miller A.N."/>
            <person name="O'Donnell K."/>
            <person name="Stajich J.E."/>
            <person name="Bonito G."/>
        </authorList>
    </citation>
    <scope>NUCLEOTIDE SEQUENCE</scope>
    <source>
        <strain evidence="2">KOD1015</strain>
    </source>
</reference>
<evidence type="ECO:0000256" key="1">
    <source>
        <dbReference type="SAM" id="MobiDB-lite"/>
    </source>
</evidence>
<protein>
    <submittedName>
        <fullName evidence="2">Uncharacterized protein</fullName>
    </submittedName>
</protein>
<evidence type="ECO:0000313" key="3">
    <source>
        <dbReference type="Proteomes" id="UP000780801"/>
    </source>
</evidence>